<organism evidence="1 2">
    <name type="scientific">Brassica cretica</name>
    <name type="common">Mustard</name>
    <dbReference type="NCBI Taxonomy" id="69181"/>
    <lineage>
        <taxon>Eukaryota</taxon>
        <taxon>Viridiplantae</taxon>
        <taxon>Streptophyta</taxon>
        <taxon>Embryophyta</taxon>
        <taxon>Tracheophyta</taxon>
        <taxon>Spermatophyta</taxon>
        <taxon>Magnoliopsida</taxon>
        <taxon>eudicotyledons</taxon>
        <taxon>Gunneridae</taxon>
        <taxon>Pentapetalae</taxon>
        <taxon>rosids</taxon>
        <taxon>malvids</taxon>
        <taxon>Brassicales</taxon>
        <taxon>Brassicaceae</taxon>
        <taxon>Brassiceae</taxon>
        <taxon>Brassica</taxon>
    </lineage>
</organism>
<evidence type="ECO:0000313" key="2">
    <source>
        <dbReference type="Proteomes" id="UP000266723"/>
    </source>
</evidence>
<accession>A0ABQ7CRP3</accession>
<gene>
    <name evidence="1" type="ORF">DY000_02014547</name>
</gene>
<protein>
    <submittedName>
        <fullName evidence="1">Uncharacterized protein</fullName>
    </submittedName>
</protein>
<sequence length="89" mass="10585">MRARGISIIKRPDDTPPPFKSGCSAYGRPETYDAVANSWKWLCFYWILRFYEIWNTGYMRCLNGNKYKDKDRELGKPHTEIYALKLSER</sequence>
<reference evidence="1 2" key="1">
    <citation type="journal article" date="2020" name="BMC Genomics">
        <title>Intraspecific diversification of the crop wild relative Brassica cretica Lam. using demographic model selection.</title>
        <authorList>
            <person name="Kioukis A."/>
            <person name="Michalopoulou V.A."/>
            <person name="Briers L."/>
            <person name="Pirintsos S."/>
            <person name="Studholme D.J."/>
            <person name="Pavlidis P."/>
            <person name="Sarris P.F."/>
        </authorList>
    </citation>
    <scope>NUCLEOTIDE SEQUENCE [LARGE SCALE GENOMIC DNA]</scope>
    <source>
        <strain evidence="2">cv. PFS-1207/04</strain>
    </source>
</reference>
<comment type="caution">
    <text evidence="1">The sequence shown here is derived from an EMBL/GenBank/DDBJ whole genome shotgun (WGS) entry which is preliminary data.</text>
</comment>
<proteinExistence type="predicted"/>
<name>A0ABQ7CRP3_BRACR</name>
<keyword evidence="2" id="KW-1185">Reference proteome</keyword>
<dbReference type="EMBL" id="QGKV02000759">
    <property type="protein sequence ID" value="KAF3562201.1"/>
    <property type="molecule type" value="Genomic_DNA"/>
</dbReference>
<dbReference type="Proteomes" id="UP000266723">
    <property type="component" value="Unassembled WGS sequence"/>
</dbReference>
<evidence type="ECO:0000313" key="1">
    <source>
        <dbReference type="EMBL" id="KAF3562201.1"/>
    </source>
</evidence>